<keyword evidence="2" id="KW-1185">Reference proteome</keyword>
<protein>
    <submittedName>
        <fullName evidence="1">Uncharacterized protein</fullName>
    </submittedName>
</protein>
<evidence type="ECO:0000313" key="2">
    <source>
        <dbReference type="Proteomes" id="UP001221328"/>
    </source>
</evidence>
<dbReference type="Proteomes" id="UP001221328">
    <property type="component" value="Unassembled WGS sequence"/>
</dbReference>
<gene>
    <name evidence="1" type="ORF">PO587_04090</name>
</gene>
<accession>A0ABT5FM75</accession>
<reference evidence="1 2" key="1">
    <citation type="journal article" date="2015" name="Int. J. Syst. Evol. Microbiol.">
        <title>Streptomyces gilvifuscus sp. nov., an actinomycete that produces antibacterial compounds isolated from soil.</title>
        <authorList>
            <person name="Nguyen T.M."/>
            <person name="Kim J."/>
        </authorList>
    </citation>
    <scope>NUCLEOTIDE SEQUENCE [LARGE SCALE GENOMIC DNA]</scope>
    <source>
        <strain evidence="1 2">T113</strain>
    </source>
</reference>
<name>A0ABT5FM75_9ACTN</name>
<dbReference type="EMBL" id="JAQOSK010000001">
    <property type="protein sequence ID" value="MDC2953632.1"/>
    <property type="molecule type" value="Genomic_DNA"/>
</dbReference>
<organism evidence="1 2">
    <name type="scientific">Streptomyces gilvifuscus</name>
    <dbReference type="NCBI Taxonomy" id="1550617"/>
    <lineage>
        <taxon>Bacteria</taxon>
        <taxon>Bacillati</taxon>
        <taxon>Actinomycetota</taxon>
        <taxon>Actinomycetes</taxon>
        <taxon>Kitasatosporales</taxon>
        <taxon>Streptomycetaceae</taxon>
        <taxon>Streptomyces</taxon>
    </lineage>
</organism>
<dbReference type="RefSeq" id="WP_272174125.1">
    <property type="nucleotide sequence ID" value="NZ_JAQOSK010000001.1"/>
</dbReference>
<evidence type="ECO:0000313" key="1">
    <source>
        <dbReference type="EMBL" id="MDC2953632.1"/>
    </source>
</evidence>
<comment type="caution">
    <text evidence="1">The sequence shown here is derived from an EMBL/GenBank/DDBJ whole genome shotgun (WGS) entry which is preliminary data.</text>
</comment>
<sequence>MTERPDSPREAGLRERLSDILAEDARWVASEADTRHVRDVWDELGIHCSPRALRFVEEFNGTGFDYPRHPLDPGTHSCELNAERASRIVNGEKLRGYEQRTGEKLTPMGTAAFGPRPCRPGAENLVHRDLNRPTLVLLVHGSHEER</sequence>
<proteinExistence type="predicted"/>